<gene>
    <name evidence="10" type="ORF">MGYG_03577</name>
</gene>
<dbReference type="InterPro" id="IPR051334">
    <property type="entry name" value="SRPK"/>
</dbReference>
<dbReference type="STRING" id="535722.E4USQ8"/>
<dbReference type="Gene3D" id="3.30.200.20">
    <property type="entry name" value="Phosphorylase Kinase, domain 1"/>
    <property type="match status" value="1"/>
</dbReference>
<dbReference type="OrthoDB" id="4206417at2759"/>
<dbReference type="RefSeq" id="XP_003173403.1">
    <property type="nucleotide sequence ID" value="XM_003173355.1"/>
</dbReference>
<evidence type="ECO:0000256" key="1">
    <source>
        <dbReference type="ARBA" id="ARBA00012513"/>
    </source>
</evidence>
<dbReference type="Pfam" id="PF00069">
    <property type="entry name" value="Pkinase"/>
    <property type="match status" value="2"/>
</dbReference>
<evidence type="ECO:0000259" key="9">
    <source>
        <dbReference type="PROSITE" id="PS50011"/>
    </source>
</evidence>
<keyword evidence="5 10" id="KW-0418">Kinase</keyword>
<dbReference type="SMART" id="SM00220">
    <property type="entry name" value="S_TKc"/>
    <property type="match status" value="1"/>
</dbReference>
<dbReference type="GO" id="GO:0050684">
    <property type="term" value="P:regulation of mRNA processing"/>
    <property type="evidence" value="ECO:0007669"/>
    <property type="project" value="TreeGrafter"/>
</dbReference>
<dbReference type="AlphaFoldDB" id="E4USQ8"/>
<keyword evidence="6" id="KW-0067">ATP-binding</keyword>
<dbReference type="EMBL" id="DS989824">
    <property type="protein sequence ID" value="EFR00573.1"/>
    <property type="molecule type" value="Genomic_DNA"/>
</dbReference>
<evidence type="ECO:0000256" key="3">
    <source>
        <dbReference type="ARBA" id="ARBA00022679"/>
    </source>
</evidence>
<name>E4USQ8_ARTGP</name>
<protein>
    <recommendedName>
        <fullName evidence="1">non-specific serine/threonine protein kinase</fullName>
        <ecNumber evidence="1">2.7.11.1</ecNumber>
    </recommendedName>
</protein>
<dbReference type="PANTHER" id="PTHR47634:SF9">
    <property type="entry name" value="PROTEIN KINASE DOMAIN-CONTAINING PROTEIN-RELATED"/>
    <property type="match status" value="1"/>
</dbReference>
<evidence type="ECO:0000256" key="6">
    <source>
        <dbReference type="ARBA" id="ARBA00022840"/>
    </source>
</evidence>
<evidence type="ECO:0000256" key="7">
    <source>
        <dbReference type="ARBA" id="ARBA00047899"/>
    </source>
</evidence>
<dbReference type="Proteomes" id="UP000002669">
    <property type="component" value="Unassembled WGS sequence"/>
</dbReference>
<accession>E4USQ8</accession>
<dbReference type="EC" id="2.7.11.1" evidence="1"/>
<proteinExistence type="predicted"/>
<dbReference type="GO" id="GO:0005634">
    <property type="term" value="C:nucleus"/>
    <property type="evidence" value="ECO:0007669"/>
    <property type="project" value="TreeGrafter"/>
</dbReference>
<comment type="catalytic activity">
    <reaction evidence="8">
        <text>L-seryl-[protein] + ATP = O-phospho-L-seryl-[protein] + ADP + H(+)</text>
        <dbReference type="Rhea" id="RHEA:17989"/>
        <dbReference type="Rhea" id="RHEA-COMP:9863"/>
        <dbReference type="Rhea" id="RHEA-COMP:11604"/>
        <dbReference type="ChEBI" id="CHEBI:15378"/>
        <dbReference type="ChEBI" id="CHEBI:29999"/>
        <dbReference type="ChEBI" id="CHEBI:30616"/>
        <dbReference type="ChEBI" id="CHEBI:83421"/>
        <dbReference type="ChEBI" id="CHEBI:456216"/>
        <dbReference type="EC" id="2.7.11.1"/>
    </reaction>
</comment>
<evidence type="ECO:0000313" key="10">
    <source>
        <dbReference type="EMBL" id="EFR00573.1"/>
    </source>
</evidence>
<evidence type="ECO:0000256" key="4">
    <source>
        <dbReference type="ARBA" id="ARBA00022741"/>
    </source>
</evidence>
<dbReference type="GO" id="GO:0005524">
    <property type="term" value="F:ATP binding"/>
    <property type="evidence" value="ECO:0007669"/>
    <property type="project" value="UniProtKB-KW"/>
</dbReference>
<dbReference type="InterPro" id="IPR000719">
    <property type="entry name" value="Prot_kinase_dom"/>
</dbReference>
<comment type="catalytic activity">
    <reaction evidence="7">
        <text>L-threonyl-[protein] + ATP = O-phospho-L-threonyl-[protein] + ADP + H(+)</text>
        <dbReference type="Rhea" id="RHEA:46608"/>
        <dbReference type="Rhea" id="RHEA-COMP:11060"/>
        <dbReference type="Rhea" id="RHEA-COMP:11605"/>
        <dbReference type="ChEBI" id="CHEBI:15378"/>
        <dbReference type="ChEBI" id="CHEBI:30013"/>
        <dbReference type="ChEBI" id="CHEBI:30616"/>
        <dbReference type="ChEBI" id="CHEBI:61977"/>
        <dbReference type="ChEBI" id="CHEBI:456216"/>
        <dbReference type="EC" id="2.7.11.1"/>
    </reaction>
</comment>
<feature type="domain" description="Protein kinase" evidence="9">
    <location>
        <begin position="40"/>
        <end position="412"/>
    </location>
</feature>
<keyword evidence="3" id="KW-0808">Transferase</keyword>
<keyword evidence="2" id="KW-0723">Serine/threonine-protein kinase</keyword>
<dbReference type="PANTHER" id="PTHR47634">
    <property type="entry name" value="PROTEIN KINASE DOMAIN-CONTAINING PROTEIN-RELATED"/>
    <property type="match status" value="1"/>
</dbReference>
<dbReference type="GO" id="GO:0005737">
    <property type="term" value="C:cytoplasm"/>
    <property type="evidence" value="ECO:0007669"/>
    <property type="project" value="TreeGrafter"/>
</dbReference>
<sequence length="426" mass="48523">MSPGDTDIQYYWVDGAETLENYVPGGYHPVMVDDVLHGRYRVVHKLGFGGYSTVWLARDMRLGRYVTVKVGIASESKSLLREIQSLQALSSPQGSLSAKMHVGRNSVPHILDQFEVHGSNGTHVCYTMTPSRCNLQEVSFNELFSLEVTRALVGGLVRAVSFVHSQGYVHGDIHLHNILLKLPSSLDHLSTEQLYETYGKPETAVIKRRDGKPLPPNVPVKATIPLYLGKEAEDFTLADTRVLLTDFGEAYSPASEVRRGEDCHTPPGYRPPEALFEPQSALAYSADIWSLATAIWEIIGMKAIFSTDWVTDDELVSQYIDILGPMPPSWWDSWEARSEFFDRDRRPVEDREVAPPLDQAFEQWVQKYRRKRKVGEFPQEEAAAIINLIRRMLVFRPEERPSIDEVLKSEWMVKWVWPDYEKSLRT</sequence>
<dbReference type="OMA" id="GESCHTP"/>
<dbReference type="InterPro" id="IPR011009">
    <property type="entry name" value="Kinase-like_dom_sf"/>
</dbReference>
<evidence type="ECO:0000256" key="8">
    <source>
        <dbReference type="ARBA" id="ARBA00048679"/>
    </source>
</evidence>
<dbReference type="Gene3D" id="1.10.510.10">
    <property type="entry name" value="Transferase(Phosphotransferase) domain 1"/>
    <property type="match status" value="1"/>
</dbReference>
<dbReference type="GO" id="GO:0000245">
    <property type="term" value="P:spliceosomal complex assembly"/>
    <property type="evidence" value="ECO:0007669"/>
    <property type="project" value="TreeGrafter"/>
</dbReference>
<evidence type="ECO:0000256" key="5">
    <source>
        <dbReference type="ARBA" id="ARBA00022777"/>
    </source>
</evidence>
<keyword evidence="4" id="KW-0547">Nucleotide-binding</keyword>
<evidence type="ECO:0000313" key="11">
    <source>
        <dbReference type="Proteomes" id="UP000002669"/>
    </source>
</evidence>
<dbReference type="SUPFAM" id="SSF56112">
    <property type="entry name" value="Protein kinase-like (PK-like)"/>
    <property type="match status" value="1"/>
</dbReference>
<dbReference type="GO" id="GO:0004674">
    <property type="term" value="F:protein serine/threonine kinase activity"/>
    <property type="evidence" value="ECO:0007669"/>
    <property type="project" value="UniProtKB-KW"/>
</dbReference>
<organism evidence="11">
    <name type="scientific">Arthroderma gypseum (strain ATCC MYA-4604 / CBS 118893)</name>
    <name type="common">Microsporum gypseum</name>
    <dbReference type="NCBI Taxonomy" id="535722"/>
    <lineage>
        <taxon>Eukaryota</taxon>
        <taxon>Fungi</taxon>
        <taxon>Dikarya</taxon>
        <taxon>Ascomycota</taxon>
        <taxon>Pezizomycotina</taxon>
        <taxon>Eurotiomycetes</taxon>
        <taxon>Eurotiomycetidae</taxon>
        <taxon>Onygenales</taxon>
        <taxon>Arthrodermataceae</taxon>
        <taxon>Nannizzia</taxon>
    </lineage>
</organism>
<evidence type="ECO:0000256" key="2">
    <source>
        <dbReference type="ARBA" id="ARBA00022527"/>
    </source>
</evidence>
<reference evidence="11" key="1">
    <citation type="journal article" date="2012" name="MBio">
        <title>Comparative genome analysis of Trichophyton rubrum and related dermatophytes reveals candidate genes involved in infection.</title>
        <authorList>
            <person name="Martinez D.A."/>
            <person name="Oliver B.G."/>
            <person name="Graeser Y."/>
            <person name="Goldberg J.M."/>
            <person name="Li W."/>
            <person name="Martinez-Rossi N.M."/>
            <person name="Monod M."/>
            <person name="Shelest E."/>
            <person name="Barton R.C."/>
            <person name="Birch E."/>
            <person name="Brakhage A.A."/>
            <person name="Chen Z."/>
            <person name="Gurr S.J."/>
            <person name="Heiman D."/>
            <person name="Heitman J."/>
            <person name="Kosti I."/>
            <person name="Rossi A."/>
            <person name="Saif S."/>
            <person name="Samalova M."/>
            <person name="Saunders C.W."/>
            <person name="Shea T."/>
            <person name="Summerbell R.C."/>
            <person name="Xu J."/>
            <person name="Young S."/>
            <person name="Zeng Q."/>
            <person name="Birren B.W."/>
            <person name="Cuomo C.A."/>
            <person name="White T.C."/>
        </authorList>
    </citation>
    <scope>NUCLEOTIDE SEQUENCE [LARGE SCALE GENOMIC DNA]</scope>
    <source>
        <strain evidence="11">ATCC MYA-4604 / CBS 118893</strain>
    </source>
</reference>
<dbReference type="GeneID" id="10028682"/>
<dbReference type="PROSITE" id="PS50011">
    <property type="entry name" value="PROTEIN_KINASE_DOM"/>
    <property type="match status" value="1"/>
</dbReference>
<keyword evidence="11" id="KW-1185">Reference proteome</keyword>
<dbReference type="InParanoid" id="E4USQ8"/>
<dbReference type="eggNOG" id="KOG1290">
    <property type="taxonomic scope" value="Eukaryota"/>
</dbReference>
<dbReference type="VEuPathDB" id="FungiDB:MGYG_03577"/>
<dbReference type="HOGENOM" id="CLU_000288_81_2_1"/>